<proteinExistence type="predicted"/>
<dbReference type="PANTHER" id="PTHR37299">
    <property type="entry name" value="TRANSCRIPTIONAL REGULATOR-RELATED"/>
    <property type="match status" value="1"/>
</dbReference>
<organism evidence="4 5">
    <name type="scientific">Sediminicola luteus</name>
    <dbReference type="NCBI Taxonomy" id="319238"/>
    <lineage>
        <taxon>Bacteria</taxon>
        <taxon>Pseudomonadati</taxon>
        <taxon>Bacteroidota</taxon>
        <taxon>Flavobacteriia</taxon>
        <taxon>Flavobacteriales</taxon>
        <taxon>Flavobacteriaceae</taxon>
        <taxon>Sediminicola</taxon>
    </lineage>
</organism>
<dbReference type="RefSeq" id="WP_097443644.1">
    <property type="nucleotide sequence ID" value="NZ_NBWU01000008.1"/>
</dbReference>
<dbReference type="Pfam" id="PF04397">
    <property type="entry name" value="LytTR"/>
    <property type="match status" value="1"/>
</dbReference>
<dbReference type="AlphaFoldDB" id="A0A2A4G1J2"/>
<feature type="modified residue" description="4-aspartylphosphate" evidence="1">
    <location>
        <position position="52"/>
    </location>
</feature>
<dbReference type="InterPro" id="IPR007492">
    <property type="entry name" value="LytTR_DNA-bd_dom"/>
</dbReference>
<keyword evidence="5" id="KW-1185">Reference proteome</keyword>
<protein>
    <recommendedName>
        <fullName evidence="6">DNA-binding response regulator</fullName>
    </recommendedName>
</protein>
<dbReference type="OrthoDB" id="2962330at2"/>
<dbReference type="PANTHER" id="PTHR37299:SF1">
    <property type="entry name" value="STAGE 0 SPORULATION PROTEIN A HOMOLOG"/>
    <property type="match status" value="1"/>
</dbReference>
<evidence type="ECO:0000256" key="1">
    <source>
        <dbReference type="PROSITE-ProRule" id="PRU00169"/>
    </source>
</evidence>
<dbReference type="SMART" id="SM00448">
    <property type="entry name" value="REC"/>
    <property type="match status" value="1"/>
</dbReference>
<sequence length="225" mass="25755">MNTVIIEDDPFYTNMLADFCPKAGLKLMASFEQPLKALSFIDEHPVELVFLDMNLPDLHGFEVMEHLKDIPTIIITQDETQAVTAFEYSAVDFLVKPIEFGRFLKAVRKVEDKRPSARLQDNTIYVNINKRLIRLECDQIQYISAKGNYIDIVMEKGDPLTVHTTLKNIETLLPQKDFKKVHRSHLVNLSKIVDIEDSTIVIGRKVIPLGNTYRESLLGNLNLLQ</sequence>
<feature type="domain" description="Response regulatory" evidence="2">
    <location>
        <begin position="2"/>
        <end position="111"/>
    </location>
</feature>
<keyword evidence="1" id="KW-0597">Phosphoprotein</keyword>
<dbReference type="PROSITE" id="PS50110">
    <property type="entry name" value="RESPONSE_REGULATORY"/>
    <property type="match status" value="1"/>
</dbReference>
<dbReference type="Gene3D" id="2.40.50.1020">
    <property type="entry name" value="LytTr DNA-binding domain"/>
    <property type="match status" value="1"/>
</dbReference>
<evidence type="ECO:0000313" key="4">
    <source>
        <dbReference type="EMBL" id="PCE62557.1"/>
    </source>
</evidence>
<accession>A0A2A4G1J2</accession>
<dbReference type="Pfam" id="PF00072">
    <property type="entry name" value="Response_reg"/>
    <property type="match status" value="1"/>
</dbReference>
<dbReference type="SUPFAM" id="SSF52172">
    <property type="entry name" value="CheY-like"/>
    <property type="match status" value="1"/>
</dbReference>
<feature type="domain" description="HTH LytTR-type" evidence="3">
    <location>
        <begin position="124"/>
        <end position="196"/>
    </location>
</feature>
<dbReference type="PROSITE" id="PS50930">
    <property type="entry name" value="HTH_LYTTR"/>
    <property type="match status" value="1"/>
</dbReference>
<evidence type="ECO:0000313" key="5">
    <source>
        <dbReference type="Proteomes" id="UP000219559"/>
    </source>
</evidence>
<dbReference type="GO" id="GO:0000156">
    <property type="term" value="F:phosphorelay response regulator activity"/>
    <property type="evidence" value="ECO:0007669"/>
    <property type="project" value="InterPro"/>
</dbReference>
<dbReference type="InterPro" id="IPR001789">
    <property type="entry name" value="Sig_transdc_resp-reg_receiver"/>
</dbReference>
<dbReference type="Proteomes" id="UP000219559">
    <property type="component" value="Unassembled WGS sequence"/>
</dbReference>
<evidence type="ECO:0000259" key="3">
    <source>
        <dbReference type="PROSITE" id="PS50930"/>
    </source>
</evidence>
<dbReference type="GO" id="GO:0003677">
    <property type="term" value="F:DNA binding"/>
    <property type="evidence" value="ECO:0007669"/>
    <property type="project" value="InterPro"/>
</dbReference>
<name>A0A2A4G1J2_9FLAO</name>
<dbReference type="EMBL" id="NBWU01000008">
    <property type="protein sequence ID" value="PCE62557.1"/>
    <property type="molecule type" value="Genomic_DNA"/>
</dbReference>
<dbReference type="Gene3D" id="3.40.50.2300">
    <property type="match status" value="1"/>
</dbReference>
<evidence type="ECO:0000259" key="2">
    <source>
        <dbReference type="PROSITE" id="PS50110"/>
    </source>
</evidence>
<reference evidence="4 5" key="1">
    <citation type="submission" date="2017-04" db="EMBL/GenBank/DDBJ databases">
        <title>A new member of the family Flavobacteriaceae isolated from ascidians.</title>
        <authorList>
            <person name="Chen L."/>
        </authorList>
    </citation>
    <scope>NUCLEOTIDE SEQUENCE [LARGE SCALE GENOMIC DNA]</scope>
    <source>
        <strain evidence="4 5">HQA918</strain>
    </source>
</reference>
<dbReference type="InterPro" id="IPR011006">
    <property type="entry name" value="CheY-like_superfamily"/>
</dbReference>
<dbReference type="SMART" id="SM00850">
    <property type="entry name" value="LytTR"/>
    <property type="match status" value="1"/>
</dbReference>
<comment type="caution">
    <text evidence="4">The sequence shown here is derived from an EMBL/GenBank/DDBJ whole genome shotgun (WGS) entry which is preliminary data.</text>
</comment>
<dbReference type="InterPro" id="IPR046947">
    <property type="entry name" value="LytR-like"/>
</dbReference>
<evidence type="ECO:0008006" key="6">
    <source>
        <dbReference type="Google" id="ProtNLM"/>
    </source>
</evidence>
<gene>
    <name evidence="4" type="ORF">B7P33_18140</name>
</gene>